<protein>
    <submittedName>
        <fullName evidence="1">Uncharacterized protein</fullName>
    </submittedName>
</protein>
<accession>A0A4Q7P424</accession>
<dbReference type="Proteomes" id="UP000292209">
    <property type="component" value="Unassembled WGS sequence"/>
</dbReference>
<comment type="caution">
    <text evidence="1">The sequence shown here is derived from an EMBL/GenBank/DDBJ whole genome shotgun (WGS) entry which is preliminary data.</text>
</comment>
<evidence type="ECO:0000313" key="1">
    <source>
        <dbReference type="EMBL" id="RZS94693.1"/>
    </source>
</evidence>
<proteinExistence type="predicted"/>
<dbReference type="RefSeq" id="WP_130273910.1">
    <property type="nucleotide sequence ID" value="NZ_SGXG01000001.1"/>
</dbReference>
<evidence type="ECO:0000313" key="2">
    <source>
        <dbReference type="Proteomes" id="UP000292209"/>
    </source>
</evidence>
<dbReference type="AlphaFoldDB" id="A0A4Q7P424"/>
<dbReference type="EMBL" id="SGXG01000001">
    <property type="protein sequence ID" value="RZS94693.1"/>
    <property type="molecule type" value="Genomic_DNA"/>
</dbReference>
<dbReference type="OrthoDB" id="9811934at2"/>
<name>A0A4Q7P424_9BACT</name>
<keyword evidence="2" id="KW-1185">Reference proteome</keyword>
<gene>
    <name evidence="1" type="ORF">BC751_0200</name>
</gene>
<dbReference type="SUPFAM" id="SSF63829">
    <property type="entry name" value="Calcium-dependent phosphotriesterase"/>
    <property type="match status" value="1"/>
</dbReference>
<organism evidence="1 2">
    <name type="scientific">Cecembia calidifontis</name>
    <dbReference type="NCBI Taxonomy" id="1187080"/>
    <lineage>
        <taxon>Bacteria</taxon>
        <taxon>Pseudomonadati</taxon>
        <taxon>Bacteroidota</taxon>
        <taxon>Cytophagia</taxon>
        <taxon>Cytophagales</taxon>
        <taxon>Cyclobacteriaceae</taxon>
        <taxon>Cecembia</taxon>
    </lineage>
</organism>
<sequence length="378" mass="42290">MSVYRLFFIPGLIFLIMGCSKEDEPIVPSLEPIEMVIADNEGATGLEMTSNKELLIYNFNQFTKLSPKADYLFQVVPTKHGINSLELAGDMIVIAGKAKGGALGNLGVSAYTLAGSKLWELEFEAPGNEIVESVSIEWYNNRLWLFYVSGSEQTAAPYHKSIPITEIGKDGGVLSSSVSHFTTNVDYFANTVLIQSDKKFLIQGSRKISQGNTDEGILVFQFENQQLKWQNELGFPGFETITRVKENASGGIWLVGSRQTIAWAVELDPQGNKISEINFQLEGSEKNWFYDVEFTPKGNLFCGFTSQGADGFDQGLLVLNRPDGSNIWQRFGVINNHNKLYAIRKRNDEDIVFAGTLLQDNSNLRKSWIFSRPLDFFK</sequence>
<dbReference type="PROSITE" id="PS51257">
    <property type="entry name" value="PROKAR_LIPOPROTEIN"/>
    <property type="match status" value="1"/>
</dbReference>
<reference evidence="1 2" key="1">
    <citation type="submission" date="2019-02" db="EMBL/GenBank/DDBJ databases">
        <title>Genomic Encyclopedia of Archaeal and Bacterial Type Strains, Phase II (KMG-II): from individual species to whole genera.</title>
        <authorList>
            <person name="Goeker M."/>
        </authorList>
    </citation>
    <scope>NUCLEOTIDE SEQUENCE [LARGE SCALE GENOMIC DNA]</scope>
    <source>
        <strain evidence="1 2">DSM 21411</strain>
    </source>
</reference>